<organism evidence="1 2">
    <name type="scientific">Hexamita inflata</name>
    <dbReference type="NCBI Taxonomy" id="28002"/>
    <lineage>
        <taxon>Eukaryota</taxon>
        <taxon>Metamonada</taxon>
        <taxon>Diplomonadida</taxon>
        <taxon>Hexamitidae</taxon>
        <taxon>Hexamitinae</taxon>
        <taxon>Hexamita</taxon>
    </lineage>
</organism>
<evidence type="ECO:0000313" key="1">
    <source>
        <dbReference type="EMBL" id="CAL5979490.1"/>
    </source>
</evidence>
<dbReference type="Proteomes" id="UP001642409">
    <property type="component" value="Unassembled WGS sequence"/>
</dbReference>
<accession>A0ABP1GY62</accession>
<evidence type="ECO:0000313" key="2">
    <source>
        <dbReference type="Proteomes" id="UP001642409"/>
    </source>
</evidence>
<protein>
    <submittedName>
        <fullName evidence="1">Hypothetical_protein</fullName>
    </submittedName>
</protein>
<reference evidence="1 2" key="1">
    <citation type="submission" date="2024-07" db="EMBL/GenBank/DDBJ databases">
        <authorList>
            <person name="Akdeniz Z."/>
        </authorList>
    </citation>
    <scope>NUCLEOTIDE SEQUENCE [LARGE SCALE GENOMIC DNA]</scope>
</reference>
<keyword evidence="2" id="KW-1185">Reference proteome</keyword>
<sequence>MRRQTFQRVRVNSEQQHDAFANQCSSHQPSKQPGFPKVQAKNQSRPYLSCLLYYIWSTCIMKYNICSNPQTESSSGIPNNFDENSHTYSIVSDIISHQAHRPDILQLLKIECNRQYFDVKFFIYANINNV</sequence>
<name>A0ABP1GY62_9EUKA</name>
<dbReference type="EMBL" id="CAXDID020000011">
    <property type="protein sequence ID" value="CAL5979490.1"/>
    <property type="molecule type" value="Genomic_DNA"/>
</dbReference>
<gene>
    <name evidence="1" type="ORF">HINF_LOCUS5637</name>
</gene>
<comment type="caution">
    <text evidence="1">The sequence shown here is derived from an EMBL/GenBank/DDBJ whole genome shotgun (WGS) entry which is preliminary data.</text>
</comment>
<proteinExistence type="predicted"/>